<dbReference type="EMBL" id="SJTH01000031">
    <property type="protein sequence ID" value="TCJ02526.1"/>
    <property type="molecule type" value="Genomic_DNA"/>
</dbReference>
<proteinExistence type="predicted"/>
<dbReference type="AlphaFoldDB" id="A0A4R1AXZ7"/>
<keyword evidence="3" id="KW-1185">Reference proteome</keyword>
<evidence type="ECO:0008006" key="4">
    <source>
        <dbReference type="Google" id="ProtNLM"/>
    </source>
</evidence>
<feature type="transmembrane region" description="Helical" evidence="1">
    <location>
        <begin position="67"/>
        <end position="89"/>
    </location>
</feature>
<dbReference type="InterPro" id="IPR026369">
    <property type="entry name" value="CxxC_20_CxxC"/>
</dbReference>
<comment type="caution">
    <text evidence="2">The sequence shown here is derived from an EMBL/GenBank/DDBJ whole genome shotgun (WGS) entry which is preliminary data.</text>
</comment>
<keyword evidence="1" id="KW-0472">Membrane</keyword>
<gene>
    <name evidence="2" type="ORF">E0Y62_19040</name>
</gene>
<keyword evidence="1" id="KW-1133">Transmembrane helix</keyword>
<protein>
    <recommendedName>
        <fullName evidence="4">CXXC-20-CXXC protein</fullName>
    </recommendedName>
</protein>
<dbReference type="OrthoDB" id="2970506at2"/>
<dbReference type="NCBIfam" id="TIGR04104">
    <property type="entry name" value="cxxc_20_cxxc"/>
    <property type="match status" value="1"/>
</dbReference>
<reference evidence="2 3" key="1">
    <citation type="submission" date="2019-03" db="EMBL/GenBank/DDBJ databases">
        <authorList>
            <person name="Jensen L."/>
            <person name="Storgaard J."/>
            <person name="Sulaj E."/>
            <person name="Schramm A."/>
            <person name="Marshall I.P.G."/>
        </authorList>
    </citation>
    <scope>NUCLEOTIDE SEQUENCE [LARGE SCALE GENOMIC DNA]</scope>
    <source>
        <strain evidence="2 3">2017H2G3</strain>
    </source>
</reference>
<evidence type="ECO:0000256" key="1">
    <source>
        <dbReference type="SAM" id="Phobius"/>
    </source>
</evidence>
<organism evidence="2 3">
    <name type="scientific">Cytobacillus praedii</name>
    <dbReference type="NCBI Taxonomy" id="1742358"/>
    <lineage>
        <taxon>Bacteria</taxon>
        <taxon>Bacillati</taxon>
        <taxon>Bacillota</taxon>
        <taxon>Bacilli</taxon>
        <taxon>Bacillales</taxon>
        <taxon>Bacillaceae</taxon>
        <taxon>Cytobacillus</taxon>
    </lineage>
</organism>
<accession>A0A4R1AXZ7</accession>
<evidence type="ECO:0000313" key="2">
    <source>
        <dbReference type="EMBL" id="TCJ02526.1"/>
    </source>
</evidence>
<evidence type="ECO:0000313" key="3">
    <source>
        <dbReference type="Proteomes" id="UP000293846"/>
    </source>
</evidence>
<dbReference type="Proteomes" id="UP000293846">
    <property type="component" value="Unassembled WGS sequence"/>
</dbReference>
<feature type="transmembrane region" description="Helical" evidence="1">
    <location>
        <begin position="44"/>
        <end position="61"/>
    </location>
</feature>
<sequence>MQKCKNCNTQFRWSTIYKSFWWGYKPIKCENCNAEHRIIVRGRIIFVSLTILPMLVFGFFLSPFDSAFATICVGTAILIIGSLFTPYLVKFRKADQSSYFN</sequence>
<keyword evidence="1" id="KW-0812">Transmembrane</keyword>
<dbReference type="RefSeq" id="WP_057761825.1">
    <property type="nucleotide sequence ID" value="NZ_CP183326.1"/>
</dbReference>
<name>A0A4R1AXZ7_9BACI</name>